<gene>
    <name evidence="2" type="ORF">TSAR_002907</name>
</gene>
<dbReference type="EMBL" id="NNAY01000832">
    <property type="protein sequence ID" value="OXU26280.1"/>
    <property type="molecule type" value="Genomic_DNA"/>
</dbReference>
<dbReference type="Proteomes" id="UP000215335">
    <property type="component" value="Unassembled WGS sequence"/>
</dbReference>
<reference evidence="2 3" key="1">
    <citation type="journal article" date="2017" name="Curr. Biol.">
        <title>The Evolution of Venom by Co-option of Single-Copy Genes.</title>
        <authorList>
            <person name="Martinson E.O."/>
            <person name="Mrinalini"/>
            <person name="Kelkar Y.D."/>
            <person name="Chang C.H."/>
            <person name="Werren J.H."/>
        </authorList>
    </citation>
    <scope>NUCLEOTIDE SEQUENCE [LARGE SCALE GENOMIC DNA]</scope>
    <source>
        <strain evidence="2 3">Alberta</strain>
        <tissue evidence="2">Whole body</tissue>
    </source>
</reference>
<organism evidence="2 3">
    <name type="scientific">Trichomalopsis sarcophagae</name>
    <dbReference type="NCBI Taxonomy" id="543379"/>
    <lineage>
        <taxon>Eukaryota</taxon>
        <taxon>Metazoa</taxon>
        <taxon>Ecdysozoa</taxon>
        <taxon>Arthropoda</taxon>
        <taxon>Hexapoda</taxon>
        <taxon>Insecta</taxon>
        <taxon>Pterygota</taxon>
        <taxon>Neoptera</taxon>
        <taxon>Endopterygota</taxon>
        <taxon>Hymenoptera</taxon>
        <taxon>Apocrita</taxon>
        <taxon>Proctotrupomorpha</taxon>
        <taxon>Chalcidoidea</taxon>
        <taxon>Pteromalidae</taxon>
        <taxon>Pteromalinae</taxon>
        <taxon>Trichomalopsis</taxon>
    </lineage>
</organism>
<evidence type="ECO:0000313" key="3">
    <source>
        <dbReference type="Proteomes" id="UP000215335"/>
    </source>
</evidence>
<proteinExistence type="predicted"/>
<sequence length="70" mass="7572">MILTLTRKNLATSDTPKSVNETGSSTQKTDDNSLVNTSTSAIDAATSSARKLILEAWNKIWTAKKTSKKT</sequence>
<name>A0A232F720_9HYME</name>
<comment type="caution">
    <text evidence="2">The sequence shown here is derived from an EMBL/GenBank/DDBJ whole genome shotgun (WGS) entry which is preliminary data.</text>
</comment>
<evidence type="ECO:0000256" key="1">
    <source>
        <dbReference type="SAM" id="MobiDB-lite"/>
    </source>
</evidence>
<accession>A0A232F720</accession>
<dbReference type="AlphaFoldDB" id="A0A232F720"/>
<keyword evidence="3" id="KW-1185">Reference proteome</keyword>
<feature type="region of interest" description="Disordered" evidence="1">
    <location>
        <begin position="1"/>
        <end position="35"/>
    </location>
</feature>
<evidence type="ECO:0000313" key="2">
    <source>
        <dbReference type="EMBL" id="OXU26280.1"/>
    </source>
</evidence>
<protein>
    <submittedName>
        <fullName evidence="2">Uncharacterized protein</fullName>
    </submittedName>
</protein>